<evidence type="ECO:0000256" key="6">
    <source>
        <dbReference type="ARBA" id="ARBA00023163"/>
    </source>
</evidence>
<dbReference type="EMBL" id="LT551507">
    <property type="protein sequence ID" value="SAL96997.1"/>
    <property type="molecule type" value="Genomic_DNA"/>
</dbReference>
<evidence type="ECO:0000313" key="11">
    <source>
        <dbReference type="Proteomes" id="UP000078561"/>
    </source>
</evidence>
<keyword evidence="3 8" id="KW-0863">Zinc-finger</keyword>
<sequence>MAPLVLKLHTVSNIFKDLNVDPDELHDTWRVCTKAKKALEHGSRLENISWRRWFLHVKKQTHCSSHSPQDNLTTTTTTTATTTALTLLERQYKRNLLVQQQKQCQQMLEATATKPAVFVDNQYQPPPTTSTSVCSTTSSSSGILTVSTLEEDEPLTTCLSDSFPPLDSAPFDDDLLDSHPAMYVASDEQPPSLSLLHQQGASSPFSMVTPMHPISNIASSASASPLASYLTTTTTTKHHNNNIRIKKKAKKHRVRCPLPVINANANGVSVCDDCGTCSTPLWRRYQNKNLCNACGLYWKLHNSPRPIHLIPSITDPNNQLPQCTNCGTMTTPLWRRHEIDGSPLCNACGLYAKLHQETRPLSMKTNVIKKRQRLS</sequence>
<dbReference type="SMART" id="SM00401">
    <property type="entry name" value="ZnF_GATA"/>
    <property type="match status" value="2"/>
</dbReference>
<feature type="domain" description="GATA-type" evidence="9">
    <location>
        <begin position="271"/>
        <end position="307"/>
    </location>
</feature>
<evidence type="ECO:0000256" key="4">
    <source>
        <dbReference type="ARBA" id="ARBA00022833"/>
    </source>
</evidence>
<dbReference type="SUPFAM" id="SSF57716">
    <property type="entry name" value="Glucocorticoid receptor-like (DNA-binding domain)"/>
    <property type="match status" value="2"/>
</dbReference>
<dbReference type="Proteomes" id="UP000078561">
    <property type="component" value="Unassembled WGS sequence"/>
</dbReference>
<dbReference type="PANTHER" id="PTHR10071">
    <property type="entry name" value="TRANSCRIPTION FACTOR GATA FAMILY MEMBER"/>
    <property type="match status" value="1"/>
</dbReference>
<dbReference type="InterPro" id="IPR013088">
    <property type="entry name" value="Znf_NHR/GATA"/>
</dbReference>
<dbReference type="InterPro" id="IPR013860">
    <property type="entry name" value="AreA_GATA"/>
</dbReference>
<keyword evidence="4" id="KW-0862">Zinc</keyword>
<proteinExistence type="predicted"/>
<dbReference type="GO" id="GO:0008270">
    <property type="term" value="F:zinc ion binding"/>
    <property type="evidence" value="ECO:0007669"/>
    <property type="project" value="UniProtKB-KW"/>
</dbReference>
<dbReference type="Gene3D" id="3.30.50.10">
    <property type="entry name" value="Erythroid Transcription Factor GATA-1, subunit A"/>
    <property type="match status" value="2"/>
</dbReference>
<keyword evidence="11" id="KW-1185">Reference proteome</keyword>
<dbReference type="InParanoid" id="A0A168LKL3"/>
<dbReference type="PANTHER" id="PTHR10071:SF281">
    <property type="entry name" value="BOX A-BINDING FACTOR-RELATED"/>
    <property type="match status" value="1"/>
</dbReference>
<protein>
    <recommendedName>
        <fullName evidence="9">GATA-type domain-containing protein</fullName>
    </recommendedName>
</protein>
<reference evidence="10" key="1">
    <citation type="submission" date="2016-04" db="EMBL/GenBank/DDBJ databases">
        <authorList>
            <person name="Evans L.H."/>
            <person name="Alamgir A."/>
            <person name="Owens N."/>
            <person name="Weber N.D."/>
            <person name="Virtaneva K."/>
            <person name="Barbian K."/>
            <person name="Babar A."/>
            <person name="Rosenke K."/>
        </authorList>
    </citation>
    <scope>NUCLEOTIDE SEQUENCE [LARGE SCALE GENOMIC DNA]</scope>
    <source>
        <strain evidence="10">CBS 101.48</strain>
    </source>
</reference>
<organism evidence="10">
    <name type="scientific">Absidia glauca</name>
    <name type="common">Pin mould</name>
    <dbReference type="NCBI Taxonomy" id="4829"/>
    <lineage>
        <taxon>Eukaryota</taxon>
        <taxon>Fungi</taxon>
        <taxon>Fungi incertae sedis</taxon>
        <taxon>Mucoromycota</taxon>
        <taxon>Mucoromycotina</taxon>
        <taxon>Mucoromycetes</taxon>
        <taxon>Mucorales</taxon>
        <taxon>Cunninghamellaceae</taxon>
        <taxon>Absidia</taxon>
    </lineage>
</organism>
<evidence type="ECO:0000256" key="3">
    <source>
        <dbReference type="ARBA" id="ARBA00022771"/>
    </source>
</evidence>
<dbReference type="GO" id="GO:0000978">
    <property type="term" value="F:RNA polymerase II cis-regulatory region sequence-specific DNA binding"/>
    <property type="evidence" value="ECO:0007669"/>
    <property type="project" value="TreeGrafter"/>
</dbReference>
<dbReference type="InterPro" id="IPR000679">
    <property type="entry name" value="Znf_GATA"/>
</dbReference>
<dbReference type="CDD" id="cd00202">
    <property type="entry name" value="ZnF_GATA"/>
    <property type="match status" value="2"/>
</dbReference>
<evidence type="ECO:0000259" key="9">
    <source>
        <dbReference type="PROSITE" id="PS50114"/>
    </source>
</evidence>
<dbReference type="InterPro" id="IPR039355">
    <property type="entry name" value="Transcription_factor_GATA"/>
</dbReference>
<dbReference type="Pfam" id="PF08550">
    <property type="entry name" value="GATA_AreA"/>
    <property type="match status" value="1"/>
</dbReference>
<dbReference type="GO" id="GO:0000981">
    <property type="term" value="F:DNA-binding transcription factor activity, RNA polymerase II-specific"/>
    <property type="evidence" value="ECO:0007669"/>
    <property type="project" value="TreeGrafter"/>
</dbReference>
<evidence type="ECO:0000313" key="10">
    <source>
        <dbReference type="EMBL" id="SAL96997.1"/>
    </source>
</evidence>
<keyword evidence="7" id="KW-0539">Nucleus</keyword>
<name>A0A168LKL3_ABSGL</name>
<dbReference type="PROSITE" id="PS00344">
    <property type="entry name" value="GATA_ZN_FINGER_1"/>
    <property type="match status" value="1"/>
</dbReference>
<dbReference type="GO" id="GO:0005634">
    <property type="term" value="C:nucleus"/>
    <property type="evidence" value="ECO:0007669"/>
    <property type="project" value="UniProtKB-SubCell"/>
</dbReference>
<keyword evidence="6" id="KW-0804">Transcription</keyword>
<evidence type="ECO:0000256" key="2">
    <source>
        <dbReference type="ARBA" id="ARBA00022723"/>
    </source>
</evidence>
<comment type="subcellular location">
    <subcellularLocation>
        <location evidence="1">Nucleus</location>
    </subcellularLocation>
</comment>
<dbReference type="OrthoDB" id="515401at2759"/>
<evidence type="ECO:0000256" key="7">
    <source>
        <dbReference type="ARBA" id="ARBA00023242"/>
    </source>
</evidence>
<evidence type="ECO:0000256" key="1">
    <source>
        <dbReference type="ARBA" id="ARBA00004123"/>
    </source>
</evidence>
<dbReference type="GO" id="GO:0000122">
    <property type="term" value="P:negative regulation of transcription by RNA polymerase II"/>
    <property type="evidence" value="ECO:0007669"/>
    <property type="project" value="TreeGrafter"/>
</dbReference>
<dbReference type="AlphaFoldDB" id="A0A168LKL3"/>
<keyword evidence="5" id="KW-0805">Transcription regulation</keyword>
<keyword evidence="2" id="KW-0479">Metal-binding</keyword>
<evidence type="ECO:0000256" key="8">
    <source>
        <dbReference type="PROSITE-ProRule" id="PRU00094"/>
    </source>
</evidence>
<evidence type="ECO:0000256" key="5">
    <source>
        <dbReference type="ARBA" id="ARBA00023015"/>
    </source>
</evidence>
<dbReference type="Pfam" id="PF00320">
    <property type="entry name" value="GATA"/>
    <property type="match status" value="2"/>
</dbReference>
<feature type="domain" description="GATA-type" evidence="9">
    <location>
        <begin position="317"/>
        <end position="371"/>
    </location>
</feature>
<gene>
    <name evidence="10" type="primary">ABSGL_02455.1 scaffold 3452</name>
</gene>
<dbReference type="STRING" id="4829.A0A168LKL3"/>
<dbReference type="PROSITE" id="PS50114">
    <property type="entry name" value="GATA_ZN_FINGER_2"/>
    <property type="match status" value="2"/>
</dbReference>
<dbReference type="GO" id="GO:0045944">
    <property type="term" value="P:positive regulation of transcription by RNA polymerase II"/>
    <property type="evidence" value="ECO:0007669"/>
    <property type="project" value="TreeGrafter"/>
</dbReference>
<accession>A0A168LKL3</accession>